<dbReference type="OrthoDB" id="6132182at2759"/>
<reference evidence="6 7" key="1">
    <citation type="submission" date="2017-12" db="EMBL/GenBank/DDBJ databases">
        <title>Comparative genomics of Botrytis spp.</title>
        <authorList>
            <person name="Valero-Jimenez C.A."/>
            <person name="Tapia P."/>
            <person name="Veloso J."/>
            <person name="Silva-Moreno E."/>
            <person name="Staats M."/>
            <person name="Valdes J.H."/>
            <person name="Van Kan J.A.L."/>
        </authorList>
    </citation>
    <scope>NUCLEOTIDE SEQUENCE [LARGE SCALE GENOMIC DNA]</scope>
    <source>
        <strain evidence="6 7">MUCL435</strain>
    </source>
</reference>
<feature type="domain" description="Tyrosinase copper-binding" evidence="5">
    <location>
        <begin position="269"/>
        <end position="280"/>
    </location>
</feature>
<dbReference type="EMBL" id="PQXL01000312">
    <property type="protein sequence ID" value="THV47411.1"/>
    <property type="molecule type" value="Genomic_DNA"/>
</dbReference>
<evidence type="ECO:0000313" key="6">
    <source>
        <dbReference type="EMBL" id="THV47411.1"/>
    </source>
</evidence>
<keyword evidence="3" id="KW-0732">Signal</keyword>
<keyword evidence="7" id="KW-1185">Reference proteome</keyword>
<dbReference type="AlphaFoldDB" id="A0A4S8QT01"/>
<evidence type="ECO:0000313" key="7">
    <source>
        <dbReference type="Proteomes" id="UP000308671"/>
    </source>
</evidence>
<dbReference type="PANTHER" id="PTHR11474">
    <property type="entry name" value="TYROSINASE FAMILY MEMBER"/>
    <property type="match status" value="1"/>
</dbReference>
<dbReference type="Gene3D" id="1.10.1280.10">
    <property type="entry name" value="Di-copper center containing domain from catechol oxidase"/>
    <property type="match status" value="1"/>
</dbReference>
<feature type="chain" id="PRO_5020432543" description="Tyrosinase copper-binding domain-containing protein" evidence="3">
    <location>
        <begin position="19"/>
        <end position="357"/>
    </location>
</feature>
<dbReference type="PANTHER" id="PTHR11474:SF126">
    <property type="entry name" value="TYROSINASE-LIKE PROTEIN TYR-1-RELATED"/>
    <property type="match status" value="1"/>
</dbReference>
<dbReference type="PRINTS" id="PR00092">
    <property type="entry name" value="TYROSINASE"/>
</dbReference>
<feature type="domain" description="Tyrosinase copper-binding" evidence="4">
    <location>
        <begin position="119"/>
        <end position="136"/>
    </location>
</feature>
<dbReference type="PROSITE" id="PS00497">
    <property type="entry name" value="TYROSINASE_1"/>
    <property type="match status" value="1"/>
</dbReference>
<keyword evidence="1" id="KW-0479">Metal-binding</keyword>
<keyword evidence="2" id="KW-0186">Copper</keyword>
<evidence type="ECO:0000259" key="5">
    <source>
        <dbReference type="PROSITE" id="PS00498"/>
    </source>
</evidence>
<dbReference type="GO" id="GO:0046872">
    <property type="term" value="F:metal ion binding"/>
    <property type="evidence" value="ECO:0007669"/>
    <property type="project" value="UniProtKB-KW"/>
</dbReference>
<dbReference type="InterPro" id="IPR050316">
    <property type="entry name" value="Tyrosinase/Hemocyanin"/>
</dbReference>
<dbReference type="GO" id="GO:0016491">
    <property type="term" value="F:oxidoreductase activity"/>
    <property type="evidence" value="ECO:0007669"/>
    <property type="project" value="InterPro"/>
</dbReference>
<name>A0A4S8QT01_9HELO</name>
<evidence type="ECO:0000259" key="4">
    <source>
        <dbReference type="PROSITE" id="PS00497"/>
    </source>
</evidence>
<dbReference type="Pfam" id="PF00264">
    <property type="entry name" value="Tyrosinase"/>
    <property type="match status" value="1"/>
</dbReference>
<gene>
    <name evidence="6" type="ORF">BGAL_0312g00090</name>
</gene>
<protein>
    <recommendedName>
        <fullName evidence="4 5">Tyrosinase copper-binding domain-containing protein</fullName>
    </recommendedName>
</protein>
<dbReference type="PROSITE" id="PS00498">
    <property type="entry name" value="TYROSINASE_2"/>
    <property type="match status" value="1"/>
</dbReference>
<organism evidence="6 7">
    <name type="scientific">Botrytis galanthina</name>
    <dbReference type="NCBI Taxonomy" id="278940"/>
    <lineage>
        <taxon>Eukaryota</taxon>
        <taxon>Fungi</taxon>
        <taxon>Dikarya</taxon>
        <taxon>Ascomycota</taxon>
        <taxon>Pezizomycotina</taxon>
        <taxon>Leotiomycetes</taxon>
        <taxon>Helotiales</taxon>
        <taxon>Sclerotiniaceae</taxon>
        <taxon>Botrytis</taxon>
    </lineage>
</organism>
<comment type="caution">
    <text evidence="6">The sequence shown here is derived from an EMBL/GenBank/DDBJ whole genome shotgun (WGS) entry which is preliminary data.</text>
</comment>
<dbReference type="Proteomes" id="UP000308671">
    <property type="component" value="Unassembled WGS sequence"/>
</dbReference>
<proteinExistence type="predicted"/>
<evidence type="ECO:0000256" key="1">
    <source>
        <dbReference type="ARBA" id="ARBA00022723"/>
    </source>
</evidence>
<evidence type="ECO:0000256" key="2">
    <source>
        <dbReference type="ARBA" id="ARBA00023008"/>
    </source>
</evidence>
<dbReference type="SUPFAM" id="SSF48056">
    <property type="entry name" value="Di-copper centre-containing domain"/>
    <property type="match status" value="1"/>
</dbReference>
<feature type="signal peptide" evidence="3">
    <location>
        <begin position="1"/>
        <end position="18"/>
    </location>
</feature>
<evidence type="ECO:0000256" key="3">
    <source>
        <dbReference type="SAM" id="SignalP"/>
    </source>
</evidence>
<accession>A0A4S8QT01</accession>
<sequence length="357" mass="40371">MKITQTVALAALLATVSAKAIPAQPKSQLKSTPKKMVDTTSLHFYNGTCTAENIRVRKEWRNMAPSEKSAYLKAEQCLFNLPAATTLSGVTSRFSDLQSLHRDKTNQTIDGLYVQDIIHNVGQFLPWHRYYMHAHETLLRTECGYTGPMSWWDEAKDADAGDFFRSDMWTAEYFGSTNLDENACVIDGAFANTTEHIGPLLENTDYCFYRAFDLTQVQYCTSEKVAECTQYNDYYSFFNCMVIYPTSPHVAGHAAVGGMMADIDCSAGDPAFFMHHNYVDRMWWQWQQANATSRMFDISGNSLNETYLAEQGDVAPAAGWPQTTLEYTLTTADILPDIQIYDVVNIQGGYLCYEYDY</sequence>
<dbReference type="InterPro" id="IPR002227">
    <property type="entry name" value="Tyrosinase_Cu-bd"/>
</dbReference>
<dbReference type="InterPro" id="IPR008922">
    <property type="entry name" value="Di-copper_centre_dom_sf"/>
</dbReference>